<dbReference type="GO" id="GO:0006886">
    <property type="term" value="P:intracellular protein transport"/>
    <property type="evidence" value="ECO:0007669"/>
    <property type="project" value="InterPro"/>
</dbReference>
<proteinExistence type="inferred from homology"/>
<dbReference type="InterPro" id="IPR011989">
    <property type="entry name" value="ARM-like"/>
</dbReference>
<dbReference type="InterPro" id="IPR012295">
    <property type="entry name" value="TBP_dom_sf"/>
</dbReference>
<dbReference type="SMART" id="SM01020">
    <property type="entry name" value="B2-adapt-app_C"/>
    <property type="match status" value="1"/>
</dbReference>
<dbReference type="GO" id="GO:0016192">
    <property type="term" value="P:vesicle-mediated transport"/>
    <property type="evidence" value="ECO:0007669"/>
    <property type="project" value="InterPro"/>
</dbReference>
<comment type="caution">
    <text evidence="9">The sequence shown here is derived from an EMBL/GenBank/DDBJ whole genome shotgun (WGS) entry which is preliminary data.</text>
</comment>
<evidence type="ECO:0000256" key="3">
    <source>
        <dbReference type="ARBA" id="ARBA00022448"/>
    </source>
</evidence>
<feature type="domain" description="Beta-adaptin appendage C-terminal subdomain" evidence="8">
    <location>
        <begin position="669"/>
        <end position="782"/>
    </location>
</feature>
<evidence type="ECO:0000256" key="1">
    <source>
        <dbReference type="ARBA" id="ARBA00004308"/>
    </source>
</evidence>
<gene>
    <name evidence="9" type="ORF">TM35_000081190</name>
</gene>
<dbReference type="InterPro" id="IPR015151">
    <property type="entry name" value="B-adaptin_app_sub_C"/>
</dbReference>
<protein>
    <recommendedName>
        <fullName evidence="6">AP complex subunit beta</fullName>
    </recommendedName>
</protein>
<dbReference type="GeneID" id="39983764"/>
<evidence type="ECO:0000313" key="9">
    <source>
        <dbReference type="EMBL" id="ORC90321.1"/>
    </source>
</evidence>
<comment type="subcellular location">
    <subcellularLocation>
        <location evidence="1">Endomembrane system</location>
    </subcellularLocation>
</comment>
<dbReference type="Gene3D" id="1.25.10.10">
    <property type="entry name" value="Leucine-rich Repeat Variant"/>
    <property type="match status" value="1"/>
</dbReference>
<dbReference type="InterPro" id="IPR026739">
    <property type="entry name" value="AP_beta"/>
</dbReference>
<evidence type="ECO:0000259" key="8">
    <source>
        <dbReference type="SMART" id="SM01020"/>
    </source>
</evidence>
<name>A0A1X0P0E5_9TRYP</name>
<evidence type="ECO:0000256" key="2">
    <source>
        <dbReference type="ARBA" id="ARBA00006613"/>
    </source>
</evidence>
<evidence type="ECO:0000256" key="4">
    <source>
        <dbReference type="ARBA" id="ARBA00022927"/>
    </source>
</evidence>
<keyword evidence="4 6" id="KW-0653">Protein transport</keyword>
<dbReference type="InterPro" id="IPR016342">
    <property type="entry name" value="AP_complex_bsu_1_2_4"/>
</dbReference>
<dbReference type="RefSeq" id="XP_028884387.1">
    <property type="nucleotide sequence ID" value="XM_029023984.1"/>
</dbReference>
<evidence type="ECO:0000256" key="6">
    <source>
        <dbReference type="PIRNR" id="PIRNR002291"/>
    </source>
</evidence>
<dbReference type="Gene3D" id="3.30.310.10">
    <property type="entry name" value="TATA-Binding Protein"/>
    <property type="match status" value="1"/>
</dbReference>
<dbReference type="VEuPathDB" id="TriTrypDB:TM35_000081190"/>
<dbReference type="Pfam" id="PF09066">
    <property type="entry name" value="B2-adapt-app_C"/>
    <property type="match status" value="1"/>
</dbReference>
<dbReference type="InterPro" id="IPR016024">
    <property type="entry name" value="ARM-type_fold"/>
</dbReference>
<dbReference type="InterPro" id="IPR002553">
    <property type="entry name" value="Clathrin/coatomer_adapt-like_N"/>
</dbReference>
<evidence type="ECO:0000313" key="10">
    <source>
        <dbReference type="Proteomes" id="UP000192257"/>
    </source>
</evidence>
<dbReference type="GO" id="GO:0012505">
    <property type="term" value="C:endomembrane system"/>
    <property type="evidence" value="ECO:0007669"/>
    <property type="project" value="UniProtKB-SubCell"/>
</dbReference>
<feature type="compositionally biased region" description="Acidic residues" evidence="7">
    <location>
        <begin position="605"/>
        <end position="619"/>
    </location>
</feature>
<dbReference type="EMBL" id="NBCO01000008">
    <property type="protein sequence ID" value="ORC90321.1"/>
    <property type="molecule type" value="Genomic_DNA"/>
</dbReference>
<dbReference type="Proteomes" id="UP000192257">
    <property type="component" value="Unassembled WGS sequence"/>
</dbReference>
<comment type="similarity">
    <text evidence="2 6">Belongs to the adaptor complexes large subunit family.</text>
</comment>
<dbReference type="PIRSF" id="PIRSF002291">
    <property type="entry name" value="AP_complex_beta"/>
    <property type="match status" value="1"/>
</dbReference>
<accession>A0A1X0P0E5</accession>
<sequence>MATTTTTSSYTPAEVRGEVNELRLQLRDPQVEKDPIRKRDVLRKVIGLMTMGVDTSSLFSEMILSCFTTDIVSKKLIYFYLMSRSENNAELTLLSINTLMKECGEESPLVRALALRSLASLRLPQLFDFLIPLVKKCLSDTSPHVRKTACLCALRVFRISPIEFHKQHFLDRMLGMLRDPDPLVYCNALSVLVEVSRDAESNGTTEGVFKVTKPILYHLLNKMRNAPEWHQAQIINLVLRYTPSNEEEMFDIMNLLEERLQSHNSDLILSVCDVFFHLTQNYPAVHRQVFDRLKYPLLTLVSSSSKVEVSYVVLCHIKLLVERDPAVFQDVYKIFYCHYTEPTYVKAVKIDILAMIAVSTTAEAILEEFLAYALERDVAVVRLAIAAMGRVALRLPSTASVVLQYFILFLESDTNHARGATLAVMKDYLRKYRDTAVVQPFLDALVTVYHEMNFTDEESKVALVWVMGEFGEYIEDAPYILEEMCHKGLFTETPEFRLQFLTSAVMLFFKRPPEMQQLLGKMFKLLINDFSHADVHDQALLYHRLLRHNLAAASKVICSPKVEIKEFVEDQNAALRDKLFEEFNTLSVVYHQPSDSFMSSLSAVNDEEDEEENDDDNDNNDNNNDPVAEEEVISEAVVVGTGEENKKANENTFLWQTNSQTLLSNNFELSDEVEMDPQEFQRQWGNLDNRYTATLQLQLRAVPNDIEVFEETLEECGIITLASGMQGTSTHKYYLYAQQEGNHETYFLLELFLHNSGDVNITVKSENPNMQQFLVLLRRIMEQF</sequence>
<keyword evidence="3 6" id="KW-0813">Transport</keyword>
<dbReference type="OrthoDB" id="10254310at2759"/>
<dbReference type="GO" id="GO:0030131">
    <property type="term" value="C:clathrin adaptor complex"/>
    <property type="evidence" value="ECO:0007669"/>
    <property type="project" value="InterPro"/>
</dbReference>
<dbReference type="Pfam" id="PF01602">
    <property type="entry name" value="Adaptin_N"/>
    <property type="match status" value="1"/>
</dbReference>
<keyword evidence="5 6" id="KW-0472">Membrane</keyword>
<dbReference type="GO" id="GO:0030276">
    <property type="term" value="F:clathrin binding"/>
    <property type="evidence" value="ECO:0007669"/>
    <property type="project" value="InterPro"/>
</dbReference>
<dbReference type="STRING" id="67003.A0A1X0P0E5"/>
<dbReference type="AlphaFoldDB" id="A0A1X0P0E5"/>
<evidence type="ECO:0000256" key="7">
    <source>
        <dbReference type="SAM" id="MobiDB-lite"/>
    </source>
</evidence>
<organism evidence="9 10">
    <name type="scientific">Trypanosoma theileri</name>
    <dbReference type="NCBI Taxonomy" id="67003"/>
    <lineage>
        <taxon>Eukaryota</taxon>
        <taxon>Discoba</taxon>
        <taxon>Euglenozoa</taxon>
        <taxon>Kinetoplastea</taxon>
        <taxon>Metakinetoplastina</taxon>
        <taxon>Trypanosomatida</taxon>
        <taxon>Trypanosomatidae</taxon>
        <taxon>Trypanosoma</taxon>
    </lineage>
</organism>
<dbReference type="SUPFAM" id="SSF48371">
    <property type="entry name" value="ARM repeat"/>
    <property type="match status" value="1"/>
</dbReference>
<evidence type="ECO:0000256" key="5">
    <source>
        <dbReference type="ARBA" id="ARBA00023136"/>
    </source>
</evidence>
<reference evidence="9 10" key="1">
    <citation type="submission" date="2017-03" db="EMBL/GenBank/DDBJ databases">
        <title>An alternative strategy for trypanosome survival in the mammalian bloodstream revealed through genome and transcriptome analysis of the ubiquitous bovine parasite Trypanosoma (Megatrypanum) theileri.</title>
        <authorList>
            <person name="Kelly S."/>
            <person name="Ivens A."/>
            <person name="Mott A."/>
            <person name="O'Neill E."/>
            <person name="Emms D."/>
            <person name="Macleod O."/>
            <person name="Voorheis P."/>
            <person name="Matthews J."/>
            <person name="Matthews K."/>
            <person name="Carrington M."/>
        </authorList>
    </citation>
    <scope>NUCLEOTIDE SEQUENCE [LARGE SCALE GENOMIC DNA]</scope>
    <source>
        <strain evidence="9">Edinburgh</strain>
    </source>
</reference>
<keyword evidence="10" id="KW-1185">Reference proteome</keyword>
<feature type="region of interest" description="Disordered" evidence="7">
    <location>
        <begin position="599"/>
        <end position="626"/>
    </location>
</feature>
<dbReference type="PANTHER" id="PTHR11134">
    <property type="entry name" value="ADAPTOR COMPLEX SUBUNIT BETA FAMILY MEMBER"/>
    <property type="match status" value="1"/>
</dbReference>